<accession>A0A7J7MYK1</accession>
<gene>
    <name evidence="1" type="ORF">GIB67_033011</name>
</gene>
<dbReference type="EMBL" id="JACGCM010001183">
    <property type="protein sequence ID" value="KAF6159927.1"/>
    <property type="molecule type" value="Genomic_DNA"/>
</dbReference>
<dbReference type="OrthoDB" id="2018918at2759"/>
<name>A0A7J7MYK1_9MAGN</name>
<evidence type="ECO:0000313" key="1">
    <source>
        <dbReference type="EMBL" id="KAF6159927.1"/>
    </source>
</evidence>
<dbReference type="AlphaFoldDB" id="A0A7J7MYK1"/>
<protein>
    <submittedName>
        <fullName evidence="1">Uncharacterized protein</fullName>
    </submittedName>
</protein>
<dbReference type="PANTHER" id="PTHR36007:SF2">
    <property type="entry name" value="TRANSPORT PROTEIN-RELATED"/>
    <property type="match status" value="1"/>
</dbReference>
<keyword evidence="2" id="KW-1185">Reference proteome</keyword>
<organism evidence="1 2">
    <name type="scientific">Kingdonia uniflora</name>
    <dbReference type="NCBI Taxonomy" id="39325"/>
    <lineage>
        <taxon>Eukaryota</taxon>
        <taxon>Viridiplantae</taxon>
        <taxon>Streptophyta</taxon>
        <taxon>Embryophyta</taxon>
        <taxon>Tracheophyta</taxon>
        <taxon>Spermatophyta</taxon>
        <taxon>Magnoliopsida</taxon>
        <taxon>Ranunculales</taxon>
        <taxon>Circaeasteraceae</taxon>
        <taxon>Kingdonia</taxon>
    </lineage>
</organism>
<evidence type="ECO:0000313" key="2">
    <source>
        <dbReference type="Proteomes" id="UP000541444"/>
    </source>
</evidence>
<dbReference type="PANTHER" id="PTHR36007">
    <property type="entry name" value="TRANSPORT PROTEIN-RELATED"/>
    <property type="match status" value="1"/>
</dbReference>
<proteinExistence type="predicted"/>
<comment type="caution">
    <text evidence="1">The sequence shown here is derived from an EMBL/GenBank/DDBJ whole genome shotgun (WGS) entry which is preliminary data.</text>
</comment>
<reference evidence="1 2" key="1">
    <citation type="journal article" date="2020" name="IScience">
        <title>Genome Sequencing of the Endangered Kingdonia uniflora (Circaeasteraceae, Ranunculales) Reveals Potential Mechanisms of Evolutionary Specialization.</title>
        <authorList>
            <person name="Sun Y."/>
            <person name="Deng T."/>
            <person name="Zhang A."/>
            <person name="Moore M.J."/>
            <person name="Landis J.B."/>
            <person name="Lin N."/>
            <person name="Zhang H."/>
            <person name="Zhang X."/>
            <person name="Huang J."/>
            <person name="Zhang X."/>
            <person name="Sun H."/>
            <person name="Wang H."/>
        </authorList>
    </citation>
    <scope>NUCLEOTIDE SEQUENCE [LARGE SCALE GENOMIC DNA]</scope>
    <source>
        <strain evidence="1">TB1705</strain>
        <tissue evidence="1">Leaf</tissue>
    </source>
</reference>
<dbReference type="InterPro" id="IPR009577">
    <property type="entry name" value="Sm_multidrug_ex"/>
</dbReference>
<dbReference type="Proteomes" id="UP000541444">
    <property type="component" value="Unassembled WGS sequence"/>
</dbReference>
<dbReference type="GO" id="GO:0009507">
    <property type="term" value="C:chloroplast"/>
    <property type="evidence" value="ECO:0007669"/>
    <property type="project" value="TreeGrafter"/>
</dbReference>
<sequence length="178" mass="18984">MVAITASAPLTLSLLKTHFGVSTKLHPSSHQPQFDHPKTSPAVRISHKVCQVEALNRASNGVLDNGVDERELFGLIEIEKGTPIRFVLWVLVWTSVSLVFSAAFADSSSAAVGVAADSIRASGFGLRVANALRGFGWPDEGVVFALATLPVVELRGAIPVGYWLQLKPLVLTFLAILG</sequence>